<organism evidence="2 3">
    <name type="scientific">Thalictrum thalictroides</name>
    <name type="common">Rue-anemone</name>
    <name type="synonym">Anemone thalictroides</name>
    <dbReference type="NCBI Taxonomy" id="46969"/>
    <lineage>
        <taxon>Eukaryota</taxon>
        <taxon>Viridiplantae</taxon>
        <taxon>Streptophyta</taxon>
        <taxon>Embryophyta</taxon>
        <taxon>Tracheophyta</taxon>
        <taxon>Spermatophyta</taxon>
        <taxon>Magnoliopsida</taxon>
        <taxon>Ranunculales</taxon>
        <taxon>Ranunculaceae</taxon>
        <taxon>Thalictroideae</taxon>
        <taxon>Thalictrum</taxon>
    </lineage>
</organism>
<accession>A0A7J6WT84</accession>
<gene>
    <name evidence="2" type="ORF">FRX31_009817</name>
</gene>
<protein>
    <recommendedName>
        <fullName evidence="4">Pentatricopeptide repeat-containing protein</fullName>
    </recommendedName>
</protein>
<dbReference type="EMBL" id="JABWDY010010569">
    <property type="protein sequence ID" value="KAF5200596.1"/>
    <property type="molecule type" value="Genomic_DNA"/>
</dbReference>
<evidence type="ECO:0000313" key="2">
    <source>
        <dbReference type="EMBL" id="KAF5200596.1"/>
    </source>
</evidence>
<evidence type="ECO:0000256" key="1">
    <source>
        <dbReference type="SAM" id="MobiDB-lite"/>
    </source>
</evidence>
<proteinExistence type="predicted"/>
<feature type="region of interest" description="Disordered" evidence="1">
    <location>
        <begin position="1"/>
        <end position="58"/>
    </location>
</feature>
<comment type="caution">
    <text evidence="2">The sequence shown here is derived from an EMBL/GenBank/DDBJ whole genome shotgun (WGS) entry which is preliminary data.</text>
</comment>
<keyword evidence="3" id="KW-1185">Reference proteome</keyword>
<name>A0A7J6WT84_THATH</name>
<evidence type="ECO:0000313" key="3">
    <source>
        <dbReference type="Proteomes" id="UP000554482"/>
    </source>
</evidence>
<dbReference type="AlphaFoldDB" id="A0A7J6WT84"/>
<sequence>MSASKTTKSLYGIFSGKPTSTPTPRSTKPSTTPPRNTKTSKPSSTKPAIPRSITKATPRKPTHYIIGQSLLDERNLTKFVENFKTLSDTPDFRSRQRIYEIAVLRLASAERYSLIEEVLQHQKKYDNITSENFAKRLIWLYGKA</sequence>
<dbReference type="OrthoDB" id="185373at2759"/>
<feature type="non-terminal residue" evidence="2">
    <location>
        <position position="144"/>
    </location>
</feature>
<dbReference type="Proteomes" id="UP000554482">
    <property type="component" value="Unassembled WGS sequence"/>
</dbReference>
<evidence type="ECO:0008006" key="4">
    <source>
        <dbReference type="Google" id="ProtNLM"/>
    </source>
</evidence>
<feature type="compositionally biased region" description="Low complexity" evidence="1">
    <location>
        <begin position="17"/>
        <end position="47"/>
    </location>
</feature>
<reference evidence="2 3" key="1">
    <citation type="submission" date="2020-06" db="EMBL/GenBank/DDBJ databases">
        <title>Transcriptomic and genomic resources for Thalictrum thalictroides and T. hernandezii: Facilitating candidate gene discovery in an emerging model plant lineage.</title>
        <authorList>
            <person name="Arias T."/>
            <person name="Riano-Pachon D.M."/>
            <person name="Di Stilio V.S."/>
        </authorList>
    </citation>
    <scope>NUCLEOTIDE SEQUENCE [LARGE SCALE GENOMIC DNA]</scope>
    <source>
        <strain evidence="3">cv. WT478/WT964</strain>
        <tissue evidence="2">Leaves</tissue>
    </source>
</reference>